<keyword evidence="1" id="KW-0732">Signal</keyword>
<proteinExistence type="predicted"/>
<dbReference type="PANTHER" id="PTHR43649">
    <property type="entry name" value="ARABINOSE-BINDING PROTEIN-RELATED"/>
    <property type="match status" value="1"/>
</dbReference>
<feature type="chain" id="PRO_5038357605" evidence="1">
    <location>
        <begin position="22"/>
        <end position="558"/>
    </location>
</feature>
<evidence type="ECO:0000313" key="2">
    <source>
        <dbReference type="EMBL" id="SHH79209.1"/>
    </source>
</evidence>
<keyword evidence="3" id="KW-1185">Reference proteome</keyword>
<dbReference type="InterPro" id="IPR006059">
    <property type="entry name" value="SBP"/>
</dbReference>
<dbReference type="OrthoDB" id="54751at2"/>
<dbReference type="InterPro" id="IPR050490">
    <property type="entry name" value="Bact_solute-bd_prot1"/>
</dbReference>
<dbReference type="SUPFAM" id="SSF53850">
    <property type="entry name" value="Periplasmic binding protein-like II"/>
    <property type="match status" value="1"/>
</dbReference>
<accession>A0A1M5VV82</accession>
<dbReference type="EMBL" id="FQXM01000013">
    <property type="protein sequence ID" value="SHH79209.1"/>
    <property type="molecule type" value="Genomic_DNA"/>
</dbReference>
<sequence length="558" mass="63593">MKTRRILGLVLTGVLALSLLAGCSGKNNETANTNKATSNEAVEEMSTEPVTFSMFYGMLNGTQFGWDNDQAKYVTEKTGVTIDMDYVVGDLPTKVGVMIASGDYPDFIWGHDQHNKFIEAGAAIPLNDLIDKYGKNIKKVYGPLLNKIKSEDGNIYFLPPYREDVDNSKANRGFYVQRRVLEEAGYPELTTLDEYFALLSDYAKKHPETEGKETIAFSFITDSWRFFTLTNAPSDLRGFTNDGFCQFDPATLEGKAYTANEDSKKYWEALNKLYLEGLLDPEAFTMNYDQYIEKVTTGRVLGFYDQWWQMLPAQNSLAEQGKDEYVYVGMPLVWDDTVEERYQTPGVPITRDGISISVNCKDPVRAIQFIDWMLEEDQQKLFTWGEEGVDYTVNEEGRFYRTDEQREKLKTEEYRLKRGIGAFSYPWPTNANVATYEDGNSWNPTGQPEEITAGYTDADKKVLEAYGVETYGQMFNETTGNPWGEAWDIKPEDGSDVQITLAKAEELTKTYVPKLILADAGKYQAIWDEYKAEYEKLDIAAVEEFFTTKVKERVEAWK</sequence>
<reference evidence="2 3" key="1">
    <citation type="submission" date="2016-11" db="EMBL/GenBank/DDBJ databases">
        <authorList>
            <person name="Jaros S."/>
            <person name="Januszkiewicz K."/>
            <person name="Wedrychowicz H."/>
        </authorList>
    </citation>
    <scope>NUCLEOTIDE SEQUENCE [LARGE SCALE GENOMIC DNA]</scope>
    <source>
        <strain evidence="2 3">DSM 8605</strain>
    </source>
</reference>
<organism evidence="2 3">
    <name type="scientific">Clostridium grantii DSM 8605</name>
    <dbReference type="NCBI Taxonomy" id="1121316"/>
    <lineage>
        <taxon>Bacteria</taxon>
        <taxon>Bacillati</taxon>
        <taxon>Bacillota</taxon>
        <taxon>Clostridia</taxon>
        <taxon>Eubacteriales</taxon>
        <taxon>Clostridiaceae</taxon>
        <taxon>Clostridium</taxon>
    </lineage>
</organism>
<dbReference type="PANTHER" id="PTHR43649:SF12">
    <property type="entry name" value="DIACETYLCHITOBIOSE BINDING PROTEIN DASA"/>
    <property type="match status" value="1"/>
</dbReference>
<dbReference type="Gene3D" id="3.40.190.10">
    <property type="entry name" value="Periplasmic binding protein-like II"/>
    <property type="match status" value="2"/>
</dbReference>
<dbReference type="Proteomes" id="UP000184447">
    <property type="component" value="Unassembled WGS sequence"/>
</dbReference>
<dbReference type="RefSeq" id="WP_073338781.1">
    <property type="nucleotide sequence ID" value="NZ_FQXM01000013.1"/>
</dbReference>
<gene>
    <name evidence="2" type="ORF">SAMN02745207_02524</name>
</gene>
<name>A0A1M5VV82_9CLOT</name>
<protein>
    <submittedName>
        <fullName evidence="2">Putative aldouronate transport system substrate-binding protein</fullName>
    </submittedName>
</protein>
<dbReference type="PROSITE" id="PS51257">
    <property type="entry name" value="PROKAR_LIPOPROTEIN"/>
    <property type="match status" value="1"/>
</dbReference>
<feature type="signal peptide" evidence="1">
    <location>
        <begin position="1"/>
        <end position="21"/>
    </location>
</feature>
<dbReference type="STRING" id="1121316.SAMN02745207_02524"/>
<evidence type="ECO:0000313" key="3">
    <source>
        <dbReference type="Proteomes" id="UP000184447"/>
    </source>
</evidence>
<dbReference type="CDD" id="cd13582">
    <property type="entry name" value="PBP2_AlgQ_like_3"/>
    <property type="match status" value="1"/>
</dbReference>
<evidence type="ECO:0000256" key="1">
    <source>
        <dbReference type="SAM" id="SignalP"/>
    </source>
</evidence>
<dbReference type="AlphaFoldDB" id="A0A1M5VV82"/>
<dbReference type="Pfam" id="PF01547">
    <property type="entry name" value="SBP_bac_1"/>
    <property type="match status" value="1"/>
</dbReference>